<keyword evidence="8" id="KW-1185">Reference proteome</keyword>
<feature type="signal peptide" evidence="5">
    <location>
        <begin position="1"/>
        <end position="26"/>
    </location>
</feature>
<dbReference type="Proteomes" id="UP000475079">
    <property type="component" value="Unassembled WGS sequence"/>
</dbReference>
<sequence length="185" mass="18849">MKLRKLYMVMFACAIVSLSGINTANAATDKGTIKFDGEVIASTCDVSVDATGPTGTVTLDKVSTETIAGVGTTAKPKPFTISVSSCAPSATGIGVNFGVATGTPDTNGNLANEDATPTKVSLQLVDVAKSNTAIDLNADQSGGSKFDIDASGKGSLEYVVQYYSNDAAPAVGKVTANATYELSYQ</sequence>
<evidence type="ECO:0000256" key="5">
    <source>
        <dbReference type="SAM" id="SignalP"/>
    </source>
</evidence>
<evidence type="ECO:0000256" key="2">
    <source>
        <dbReference type="ARBA" id="ARBA00006671"/>
    </source>
</evidence>
<dbReference type="RefSeq" id="WP_152404838.1">
    <property type="nucleotide sequence ID" value="NZ_WHIY01000017.1"/>
</dbReference>
<dbReference type="EMBL" id="WHIY01000017">
    <property type="protein sequence ID" value="MPQ53600.1"/>
    <property type="molecule type" value="Genomic_DNA"/>
</dbReference>
<evidence type="ECO:0000256" key="1">
    <source>
        <dbReference type="ARBA" id="ARBA00004561"/>
    </source>
</evidence>
<dbReference type="AlphaFoldDB" id="A0A6L5EGB4"/>
<evidence type="ECO:0000313" key="7">
    <source>
        <dbReference type="EMBL" id="MPQ53600.1"/>
    </source>
</evidence>
<evidence type="ECO:0000259" key="6">
    <source>
        <dbReference type="Pfam" id="PF00419"/>
    </source>
</evidence>
<comment type="similarity">
    <text evidence="2">Belongs to the fimbrial protein family.</text>
</comment>
<keyword evidence="3 5" id="KW-0732">Signal</keyword>
<dbReference type="InterPro" id="IPR000259">
    <property type="entry name" value="Adhesion_dom_fimbrial"/>
</dbReference>
<dbReference type="InterPro" id="IPR036937">
    <property type="entry name" value="Adhesion_dom_fimbrial_sf"/>
</dbReference>
<evidence type="ECO:0000313" key="8">
    <source>
        <dbReference type="Proteomes" id="UP000475079"/>
    </source>
</evidence>
<feature type="domain" description="Fimbrial-type adhesion" evidence="6">
    <location>
        <begin position="33"/>
        <end position="185"/>
    </location>
</feature>
<dbReference type="PANTHER" id="PTHR33420">
    <property type="entry name" value="FIMBRIAL SUBUNIT ELFA-RELATED"/>
    <property type="match status" value="1"/>
</dbReference>
<dbReference type="SUPFAM" id="SSF49401">
    <property type="entry name" value="Bacterial adhesins"/>
    <property type="match status" value="1"/>
</dbReference>
<protein>
    <submittedName>
        <fullName evidence="7">Fimbrial protein</fullName>
    </submittedName>
</protein>
<dbReference type="GO" id="GO:0009289">
    <property type="term" value="C:pilus"/>
    <property type="evidence" value="ECO:0007669"/>
    <property type="project" value="UniProtKB-SubCell"/>
</dbReference>
<dbReference type="Gene3D" id="2.60.40.1090">
    <property type="entry name" value="Fimbrial-type adhesion domain"/>
    <property type="match status" value="1"/>
</dbReference>
<dbReference type="InterPro" id="IPR050263">
    <property type="entry name" value="Bact_Fimbrial_Adh_Pro"/>
</dbReference>
<name>A0A6L5EGB4_9ENTR</name>
<evidence type="ECO:0000256" key="3">
    <source>
        <dbReference type="ARBA" id="ARBA00022729"/>
    </source>
</evidence>
<keyword evidence="4" id="KW-0281">Fimbrium</keyword>
<evidence type="ECO:0000256" key="4">
    <source>
        <dbReference type="ARBA" id="ARBA00023263"/>
    </source>
</evidence>
<reference evidence="7 8" key="1">
    <citation type="submission" date="2019-10" db="EMBL/GenBank/DDBJ databases">
        <title>Characterization of a new Citrobacter species.</title>
        <authorList>
            <person name="Goncalves Ribeiro T."/>
            <person name="Izdebski R."/>
            <person name="Urbanowicz P."/>
            <person name="Carmeli Y."/>
            <person name="Gniadkowski M."/>
            <person name="Peixe L."/>
        </authorList>
    </citation>
    <scope>NUCLEOTIDE SEQUENCE [LARGE SCALE GENOMIC DNA]</scope>
    <source>
        <strain evidence="7 8">NMI7905_11</strain>
    </source>
</reference>
<feature type="chain" id="PRO_5027056470" evidence="5">
    <location>
        <begin position="27"/>
        <end position="185"/>
    </location>
</feature>
<dbReference type="InterPro" id="IPR008966">
    <property type="entry name" value="Adhesion_dom_sf"/>
</dbReference>
<comment type="subcellular location">
    <subcellularLocation>
        <location evidence="1">Fimbrium</location>
    </subcellularLocation>
</comment>
<proteinExistence type="inferred from homology"/>
<organism evidence="7 8">
    <name type="scientific">Citrobacter telavivensis</name>
    <dbReference type="NCBI Taxonomy" id="2653932"/>
    <lineage>
        <taxon>Bacteria</taxon>
        <taxon>Pseudomonadati</taxon>
        <taxon>Pseudomonadota</taxon>
        <taxon>Gammaproteobacteria</taxon>
        <taxon>Enterobacterales</taxon>
        <taxon>Enterobacteriaceae</taxon>
        <taxon>Citrobacter</taxon>
    </lineage>
</organism>
<dbReference type="GO" id="GO:0043709">
    <property type="term" value="P:cell adhesion involved in single-species biofilm formation"/>
    <property type="evidence" value="ECO:0007669"/>
    <property type="project" value="TreeGrafter"/>
</dbReference>
<dbReference type="PANTHER" id="PTHR33420:SF3">
    <property type="entry name" value="FIMBRIAL SUBUNIT ELFA"/>
    <property type="match status" value="1"/>
</dbReference>
<accession>A0A6L5EGB4</accession>
<dbReference type="Pfam" id="PF00419">
    <property type="entry name" value="Fimbrial"/>
    <property type="match status" value="1"/>
</dbReference>
<comment type="caution">
    <text evidence="7">The sequence shown here is derived from an EMBL/GenBank/DDBJ whole genome shotgun (WGS) entry which is preliminary data.</text>
</comment>
<gene>
    <name evidence="7" type="ORF">GBB84_22140</name>
</gene>